<keyword evidence="2" id="KW-1185">Reference proteome</keyword>
<evidence type="ECO:0000313" key="1">
    <source>
        <dbReference type="EMBL" id="ASM76020.1"/>
    </source>
</evidence>
<gene>
    <name evidence="1" type="ORF">VITFI_CDS0241</name>
</gene>
<evidence type="ECO:0000313" key="2">
    <source>
        <dbReference type="Proteomes" id="UP000199729"/>
    </source>
</evidence>
<accession>A0A221KB07</accession>
<dbReference type="Pfam" id="PF11319">
    <property type="entry name" value="VasI"/>
    <property type="match status" value="1"/>
</dbReference>
<dbReference type="EMBL" id="CP022423">
    <property type="protein sequence ID" value="ASM76020.1"/>
    <property type="molecule type" value="Genomic_DNA"/>
</dbReference>
<proteinExistence type="predicted"/>
<dbReference type="InterPro" id="IPR017738">
    <property type="entry name" value="T6SS-assoc_VCA0118"/>
</dbReference>
<dbReference type="AlphaFoldDB" id="A0A221KB07"/>
<protein>
    <submittedName>
        <fullName evidence="1">Uncharacterized protein</fullName>
    </submittedName>
</protein>
<name>A0A221KB07_VITFI</name>
<reference evidence="1 2" key="1">
    <citation type="submission" date="2017-07" db="EMBL/GenBank/DDBJ databases">
        <title>Complete Genome Sequence of the cosmetic ferment Vitreoscilla filiformis (ATCC15551).</title>
        <authorList>
            <person name="Contreras S."/>
            <person name="Sagory-Zalkind P."/>
            <person name="Blanquart H."/>
            <person name="Iltis A."/>
            <person name="Morand S.C."/>
        </authorList>
    </citation>
    <scope>NUCLEOTIDE SEQUENCE [LARGE SCALE GENOMIC DNA]</scope>
    <source>
        <strain evidence="1 2">ATCC 15551</strain>
    </source>
</reference>
<organism evidence="1 2">
    <name type="scientific">Vitreoscilla filiformis</name>
    <dbReference type="NCBI Taxonomy" id="63"/>
    <lineage>
        <taxon>Bacteria</taxon>
        <taxon>Pseudomonadati</taxon>
        <taxon>Pseudomonadota</taxon>
        <taxon>Betaproteobacteria</taxon>
        <taxon>Neisseriales</taxon>
        <taxon>Neisseriaceae</taxon>
        <taxon>Vitreoscilla</taxon>
    </lineage>
</organism>
<dbReference type="Proteomes" id="UP000199729">
    <property type="component" value="Chromosome"/>
</dbReference>
<dbReference type="KEGG" id="vff:VITFI_CDS0241"/>
<sequence>MKKMAEGSTLLFEFVPFNSSPQMTTFQISGLGVALKPLREACKW</sequence>